<feature type="region of interest" description="Disordered" evidence="1">
    <location>
        <begin position="298"/>
        <end position="320"/>
    </location>
</feature>
<dbReference type="Proteomes" id="UP000190831">
    <property type="component" value="Chromosome H"/>
</dbReference>
<feature type="compositionally biased region" description="Basic and acidic residues" evidence="1">
    <location>
        <begin position="1"/>
        <end position="14"/>
    </location>
</feature>
<feature type="region of interest" description="Disordered" evidence="1">
    <location>
        <begin position="371"/>
        <end position="399"/>
    </location>
</feature>
<feature type="region of interest" description="Disordered" evidence="1">
    <location>
        <begin position="42"/>
        <end position="63"/>
    </location>
</feature>
<keyword evidence="3" id="KW-1185">Reference proteome</keyword>
<dbReference type="EMBL" id="LT598491">
    <property type="protein sequence ID" value="SCW04065.1"/>
    <property type="molecule type" value="Genomic_DNA"/>
</dbReference>
<protein>
    <submittedName>
        <fullName evidence="2">LAFE_0H05138g1_1</fullName>
    </submittedName>
</protein>
<accession>A0A1G4MJT0</accession>
<name>A0A1G4MJT0_LACFM</name>
<sequence length="399" mass="43010">MPPRHPGLEREKRNAPAGTQARPLTSARRTCAPARALGHVQRRPIKLCESSTSGNRRRRSANKVAPIAIPTALPAALLARSQLRSQRAPSALPIAYPPCGPGHLRRQHSNEIHVLTAAADLRPGLRSCNHVRLRPALPSARRSAPVRSAFASAFASTFTSASFAPFEMLAAHLRHVSSLFFPTTTLGDSPRRKPPAPAPPRGRGSYTATPRPAPAAGSAVPAARALHDYAPETGNRHFERPPMRVCVTSRRALPRWAQAAGERPGDSRGWFMGVTVTATRAVIVAVTASTRRIVCGSRKKNTPNLRRRVRRRASRSASHPGCYQRPFWDATMQQAATAVRYICSRVTRAGQRGAQSASGIGFCVPRRAHTPDAGAQARRRTGAGYMPVSRGSRSAAGLT</sequence>
<organism evidence="2 3">
    <name type="scientific">Lachancea fermentati</name>
    <name type="common">Zygosaccharomyces fermentati</name>
    <dbReference type="NCBI Taxonomy" id="4955"/>
    <lineage>
        <taxon>Eukaryota</taxon>
        <taxon>Fungi</taxon>
        <taxon>Dikarya</taxon>
        <taxon>Ascomycota</taxon>
        <taxon>Saccharomycotina</taxon>
        <taxon>Saccharomycetes</taxon>
        <taxon>Saccharomycetales</taxon>
        <taxon>Saccharomycetaceae</taxon>
        <taxon>Lachancea</taxon>
    </lineage>
</organism>
<gene>
    <name evidence="2" type="ORF">LAFE_0H05138G</name>
</gene>
<feature type="region of interest" description="Disordered" evidence="1">
    <location>
        <begin position="182"/>
        <end position="217"/>
    </location>
</feature>
<dbReference type="AlphaFoldDB" id="A0A1G4MJT0"/>
<feature type="region of interest" description="Disordered" evidence="1">
    <location>
        <begin position="1"/>
        <end position="28"/>
    </location>
</feature>
<feature type="compositionally biased region" description="Basic residues" evidence="1">
    <location>
        <begin position="298"/>
        <end position="314"/>
    </location>
</feature>
<evidence type="ECO:0000313" key="2">
    <source>
        <dbReference type="EMBL" id="SCW04065.1"/>
    </source>
</evidence>
<evidence type="ECO:0000256" key="1">
    <source>
        <dbReference type="SAM" id="MobiDB-lite"/>
    </source>
</evidence>
<proteinExistence type="predicted"/>
<evidence type="ECO:0000313" key="3">
    <source>
        <dbReference type="Proteomes" id="UP000190831"/>
    </source>
</evidence>
<reference evidence="2 3" key="1">
    <citation type="submission" date="2016-03" db="EMBL/GenBank/DDBJ databases">
        <authorList>
            <person name="Devillers H."/>
        </authorList>
    </citation>
    <scope>NUCLEOTIDE SEQUENCE [LARGE SCALE GENOMIC DNA]</scope>
    <source>
        <strain evidence="2">CBS 6772</strain>
    </source>
</reference>